<dbReference type="Proteomes" id="UP000238649">
    <property type="component" value="Unassembled WGS sequence"/>
</dbReference>
<keyword evidence="3" id="KW-1003">Cell membrane</keyword>
<dbReference type="Gene3D" id="2.30.30.60">
    <property type="match status" value="1"/>
</dbReference>
<evidence type="ECO:0000256" key="1">
    <source>
        <dbReference type="ARBA" id="ARBA00004429"/>
    </source>
</evidence>
<keyword evidence="5 11" id="KW-0812">Transmembrane</keyword>
<gene>
    <name evidence="14" type="ORF">CJ671_01560</name>
</gene>
<dbReference type="RefSeq" id="WP_105910970.1">
    <property type="nucleotide sequence ID" value="NZ_NXGH01000003.1"/>
</dbReference>
<sequence length="401" mass="45982">MKKHLIEFLRDLGIEPTFLAMSISILLIIAITSIITHILLHKVILKSIIKIDNKKRNFFTSTLLESNLFQRLALVFQGLVVYWQTTIWVEKGYIYETLLTISLVWISIFGLLSVYSLVDRTFKSLYTATQTPFFAMQSVIQSIKLIFGIICLIYVISILMDKSPVAILSGLGAMSAVLMLVFKDTILGFTAGLQLSTNKMVQIGDWIEMPKYGADGDVFDIGLNVVKVRNFDKTITTIPTYALVSDSFKNWRGMRESGGRRIKRAIKIDLHSITFLNEDDIKRLEKANFLAPYLKEKVNEIKSYNESNKFDLSVAMNGRRLTNIGTLRAYILTYLKNHPNINKDMTIMVRQLSPDEYGIPLEIYCFTSTTVWADYENIQSDIFDHIYSVLQEFDIKPYQYS</sequence>
<dbReference type="InterPro" id="IPR049278">
    <property type="entry name" value="MS_channel_C"/>
</dbReference>
<dbReference type="GO" id="GO:0008381">
    <property type="term" value="F:mechanosensitive monoatomic ion channel activity"/>
    <property type="evidence" value="ECO:0007669"/>
    <property type="project" value="InterPro"/>
</dbReference>
<dbReference type="FunFam" id="2.30.30.60:FF:000002">
    <property type="entry name" value="Mechanosensitive ion channel family protein"/>
    <property type="match status" value="1"/>
</dbReference>
<feature type="transmembrane region" description="Helical" evidence="11">
    <location>
        <begin position="18"/>
        <end position="40"/>
    </location>
</feature>
<evidence type="ECO:0000259" key="13">
    <source>
        <dbReference type="Pfam" id="PF21082"/>
    </source>
</evidence>
<dbReference type="InterPro" id="IPR023408">
    <property type="entry name" value="MscS_beta-dom_sf"/>
</dbReference>
<dbReference type="PANTHER" id="PTHR30414:SF0">
    <property type="entry name" value="MINICONDUCTANCE MECHANOSENSITIVE CHANNEL YBDG"/>
    <property type="match status" value="1"/>
</dbReference>
<dbReference type="EMBL" id="NXGH01000003">
    <property type="protein sequence ID" value="PRM90515.1"/>
    <property type="molecule type" value="Genomic_DNA"/>
</dbReference>
<dbReference type="InterPro" id="IPR011066">
    <property type="entry name" value="MscS_channel_C_sf"/>
</dbReference>
<dbReference type="GO" id="GO:0005886">
    <property type="term" value="C:plasma membrane"/>
    <property type="evidence" value="ECO:0007669"/>
    <property type="project" value="UniProtKB-SubCell"/>
</dbReference>
<evidence type="ECO:0000256" key="2">
    <source>
        <dbReference type="ARBA" id="ARBA00008017"/>
    </source>
</evidence>
<name>A0A2S9SV93_9BACT</name>
<evidence type="ECO:0000256" key="8">
    <source>
        <dbReference type="ARBA" id="ARBA00023136"/>
    </source>
</evidence>
<reference evidence="14 15" key="1">
    <citation type="submission" date="2017-09" db="EMBL/GenBank/DDBJ databases">
        <title>Reassesment of A. cryaerophilus.</title>
        <authorList>
            <person name="Perez-Cataluna A."/>
            <person name="Collado L."/>
            <person name="Salgado O."/>
            <person name="Lefinanco V."/>
            <person name="Figueras M.J."/>
        </authorList>
    </citation>
    <scope>NUCLEOTIDE SEQUENCE [LARGE SCALE GENOMIC DNA]</scope>
    <source>
        <strain evidence="14 15">LMG 9871</strain>
    </source>
</reference>
<feature type="domain" description="Mechanosensitive ion channel MscS" evidence="12">
    <location>
        <begin position="184"/>
        <end position="252"/>
    </location>
</feature>
<evidence type="ECO:0000313" key="14">
    <source>
        <dbReference type="EMBL" id="PRM90515.1"/>
    </source>
</evidence>
<evidence type="ECO:0000256" key="11">
    <source>
        <dbReference type="SAM" id="Phobius"/>
    </source>
</evidence>
<dbReference type="Pfam" id="PF21082">
    <property type="entry name" value="MS_channel_3rd"/>
    <property type="match status" value="1"/>
</dbReference>
<dbReference type="AlphaFoldDB" id="A0A2S9SV93"/>
<keyword evidence="6 11" id="KW-1133">Transmembrane helix</keyword>
<evidence type="ECO:0000256" key="6">
    <source>
        <dbReference type="ARBA" id="ARBA00022989"/>
    </source>
</evidence>
<dbReference type="InterPro" id="IPR006685">
    <property type="entry name" value="MscS_channel_2nd"/>
</dbReference>
<evidence type="ECO:0000256" key="3">
    <source>
        <dbReference type="ARBA" id="ARBA00022475"/>
    </source>
</evidence>
<comment type="subcellular location">
    <subcellularLocation>
        <location evidence="1">Cell inner membrane</location>
        <topology evidence="1">Multi-pass membrane protein</topology>
    </subcellularLocation>
</comment>
<dbReference type="InterPro" id="IPR030192">
    <property type="entry name" value="YbdG"/>
</dbReference>
<proteinExistence type="inferred from homology"/>
<evidence type="ECO:0000256" key="9">
    <source>
        <dbReference type="ARBA" id="ARBA00093630"/>
    </source>
</evidence>
<evidence type="ECO:0000259" key="12">
    <source>
        <dbReference type="Pfam" id="PF00924"/>
    </source>
</evidence>
<dbReference type="GO" id="GO:0071470">
    <property type="term" value="P:cellular response to osmotic stress"/>
    <property type="evidence" value="ECO:0007669"/>
    <property type="project" value="InterPro"/>
</dbReference>
<organism evidence="14 15">
    <name type="scientific">Aliarcobacter cryaerophilus</name>
    <dbReference type="NCBI Taxonomy" id="28198"/>
    <lineage>
        <taxon>Bacteria</taxon>
        <taxon>Pseudomonadati</taxon>
        <taxon>Campylobacterota</taxon>
        <taxon>Epsilonproteobacteria</taxon>
        <taxon>Campylobacterales</taxon>
        <taxon>Arcobacteraceae</taxon>
        <taxon>Aliarcobacter</taxon>
    </lineage>
</organism>
<evidence type="ECO:0000256" key="5">
    <source>
        <dbReference type="ARBA" id="ARBA00022692"/>
    </source>
</evidence>
<comment type="caution">
    <text evidence="14">The sequence shown here is derived from an EMBL/GenBank/DDBJ whole genome shotgun (WGS) entry which is preliminary data.</text>
</comment>
<dbReference type="SUPFAM" id="SSF82689">
    <property type="entry name" value="Mechanosensitive channel protein MscS (YggB), C-terminal domain"/>
    <property type="match status" value="1"/>
</dbReference>
<evidence type="ECO:0000256" key="4">
    <source>
        <dbReference type="ARBA" id="ARBA00022519"/>
    </source>
</evidence>
<evidence type="ECO:0000256" key="7">
    <source>
        <dbReference type="ARBA" id="ARBA00023016"/>
    </source>
</evidence>
<dbReference type="InterPro" id="IPR010920">
    <property type="entry name" value="LSM_dom_sf"/>
</dbReference>
<feature type="transmembrane region" description="Helical" evidence="11">
    <location>
        <begin position="97"/>
        <end position="118"/>
    </location>
</feature>
<protein>
    <recommendedName>
        <fullName evidence="9">Mechanosensing system component YbdG</fullName>
    </recommendedName>
    <alternativeName>
        <fullName evidence="10">Mechanosensitive channel homolog YbdG</fullName>
    </alternativeName>
</protein>
<dbReference type="SUPFAM" id="SSF50182">
    <property type="entry name" value="Sm-like ribonucleoproteins"/>
    <property type="match status" value="1"/>
</dbReference>
<comment type="similarity">
    <text evidence="2">Belongs to the MscS (TC 1.A.23) family.</text>
</comment>
<feature type="domain" description="Mechanosensitive ion channel MscS C-terminal" evidence="13">
    <location>
        <begin position="330"/>
        <end position="396"/>
    </location>
</feature>
<keyword evidence="7" id="KW-0346">Stress response</keyword>
<dbReference type="PANTHER" id="PTHR30414">
    <property type="entry name" value="MINICONDUCTANCE MECHANOSENSITIVE CHANNEL YBDG"/>
    <property type="match status" value="1"/>
</dbReference>
<feature type="transmembrane region" description="Helical" evidence="11">
    <location>
        <begin position="165"/>
        <end position="182"/>
    </location>
</feature>
<dbReference type="Pfam" id="PF00924">
    <property type="entry name" value="MS_channel_2nd"/>
    <property type="match status" value="1"/>
</dbReference>
<feature type="transmembrane region" description="Helical" evidence="11">
    <location>
        <begin position="139"/>
        <end position="159"/>
    </location>
</feature>
<dbReference type="OrthoDB" id="9775207at2"/>
<evidence type="ECO:0000256" key="10">
    <source>
        <dbReference type="ARBA" id="ARBA00093659"/>
    </source>
</evidence>
<keyword evidence="4" id="KW-0997">Cell inner membrane</keyword>
<accession>A0A2S9SV93</accession>
<evidence type="ECO:0000313" key="15">
    <source>
        <dbReference type="Proteomes" id="UP000238649"/>
    </source>
</evidence>
<keyword evidence="8 11" id="KW-0472">Membrane</keyword>